<accession>A0A6C0HAV3</accession>
<dbReference type="AlphaFoldDB" id="A0A6C0HAV3"/>
<protein>
    <submittedName>
        <fullName evidence="2">Uncharacterized protein</fullName>
    </submittedName>
</protein>
<feature type="compositionally biased region" description="Basic residues" evidence="1">
    <location>
        <begin position="94"/>
        <end position="125"/>
    </location>
</feature>
<reference evidence="2" key="1">
    <citation type="journal article" date="2020" name="Nature">
        <title>Giant virus diversity and host interactions through global metagenomics.</title>
        <authorList>
            <person name="Schulz F."/>
            <person name="Roux S."/>
            <person name="Paez-Espino D."/>
            <person name="Jungbluth S."/>
            <person name="Walsh D.A."/>
            <person name="Denef V.J."/>
            <person name="McMahon K.D."/>
            <person name="Konstantinidis K.T."/>
            <person name="Eloe-Fadrosh E.A."/>
            <person name="Kyrpides N.C."/>
            <person name="Woyke T."/>
        </authorList>
    </citation>
    <scope>NUCLEOTIDE SEQUENCE</scope>
    <source>
        <strain evidence="2">GVMAG-M-3300023179-86</strain>
    </source>
</reference>
<proteinExistence type="predicted"/>
<evidence type="ECO:0000313" key="2">
    <source>
        <dbReference type="EMBL" id="QHT77255.1"/>
    </source>
</evidence>
<evidence type="ECO:0000256" key="1">
    <source>
        <dbReference type="SAM" id="MobiDB-lite"/>
    </source>
</evidence>
<organism evidence="2">
    <name type="scientific">viral metagenome</name>
    <dbReference type="NCBI Taxonomy" id="1070528"/>
    <lineage>
        <taxon>unclassified sequences</taxon>
        <taxon>metagenomes</taxon>
        <taxon>organismal metagenomes</taxon>
    </lineage>
</organism>
<dbReference type="EMBL" id="MN739916">
    <property type="protein sequence ID" value="QHT77255.1"/>
    <property type="molecule type" value="Genomic_DNA"/>
</dbReference>
<sequence length="125" mass="14694">MEQDPKYEVGDTIQFLNANEKRPNNLGKIKRIETNLQGVPTHYTIIFTHSKVYPENRTRNRFPIVDIDNQTELVTELPAGADCPAGGPSSKELLRRRRRRGGKSLRKMKKRKLRKTRRNKRKRRI</sequence>
<name>A0A6C0HAV3_9ZZZZ</name>
<feature type="region of interest" description="Disordered" evidence="1">
    <location>
        <begin position="78"/>
        <end position="125"/>
    </location>
</feature>